<dbReference type="PROSITE" id="PS50005">
    <property type="entry name" value="TPR"/>
    <property type="match status" value="1"/>
</dbReference>
<keyword evidence="7" id="KW-1185">Reference proteome</keyword>
<dbReference type="PROSITE" id="PS50293">
    <property type="entry name" value="TPR_REGION"/>
    <property type="match status" value="1"/>
</dbReference>
<feature type="repeat" description="TPR" evidence="3">
    <location>
        <begin position="54"/>
        <end position="87"/>
    </location>
</feature>
<dbReference type="PANTHER" id="PTHR44858:SF1">
    <property type="entry name" value="UDP-N-ACETYLGLUCOSAMINE--PEPTIDE N-ACETYLGLUCOSAMINYLTRANSFERASE SPINDLY-RELATED"/>
    <property type="match status" value="1"/>
</dbReference>
<dbReference type="Gene3D" id="1.25.40.10">
    <property type="entry name" value="Tetratricopeptide repeat domain"/>
    <property type="match status" value="1"/>
</dbReference>
<name>A0A2T5BXI5_9BACT</name>
<dbReference type="EMBL" id="QAAD01000026">
    <property type="protein sequence ID" value="PTN05584.1"/>
    <property type="molecule type" value="Genomic_DNA"/>
</dbReference>
<evidence type="ECO:0000256" key="2">
    <source>
        <dbReference type="ARBA" id="ARBA00022803"/>
    </source>
</evidence>
<organism evidence="6 7">
    <name type="scientific">Mangrovibacterium marinum</name>
    <dbReference type="NCBI Taxonomy" id="1639118"/>
    <lineage>
        <taxon>Bacteria</taxon>
        <taxon>Pseudomonadati</taxon>
        <taxon>Bacteroidota</taxon>
        <taxon>Bacteroidia</taxon>
        <taxon>Marinilabiliales</taxon>
        <taxon>Prolixibacteraceae</taxon>
        <taxon>Mangrovibacterium</taxon>
    </lineage>
</organism>
<dbReference type="InterPro" id="IPR011990">
    <property type="entry name" value="TPR-like_helical_dom_sf"/>
</dbReference>
<dbReference type="InterPro" id="IPR019734">
    <property type="entry name" value="TPR_rpt"/>
</dbReference>
<feature type="signal peptide" evidence="5">
    <location>
        <begin position="1"/>
        <end position="19"/>
    </location>
</feature>
<accession>A0A2T5BXI5</accession>
<keyword evidence="4" id="KW-0472">Membrane</keyword>
<dbReference type="Gene3D" id="2.30.30.40">
    <property type="entry name" value="SH3 Domains"/>
    <property type="match status" value="1"/>
</dbReference>
<feature type="transmembrane region" description="Helical" evidence="4">
    <location>
        <begin position="158"/>
        <end position="178"/>
    </location>
</feature>
<gene>
    <name evidence="6" type="ORF">C8N47_1263</name>
</gene>
<dbReference type="SUPFAM" id="SSF48452">
    <property type="entry name" value="TPR-like"/>
    <property type="match status" value="1"/>
</dbReference>
<comment type="caution">
    <text evidence="6">The sequence shown here is derived from an EMBL/GenBank/DDBJ whole genome shotgun (WGS) entry which is preliminary data.</text>
</comment>
<evidence type="ECO:0000256" key="3">
    <source>
        <dbReference type="PROSITE-ProRule" id="PRU00339"/>
    </source>
</evidence>
<evidence type="ECO:0000256" key="5">
    <source>
        <dbReference type="SAM" id="SignalP"/>
    </source>
</evidence>
<reference evidence="6 7" key="1">
    <citation type="submission" date="2018-04" db="EMBL/GenBank/DDBJ databases">
        <title>Genomic Encyclopedia of Archaeal and Bacterial Type Strains, Phase II (KMG-II): from individual species to whole genera.</title>
        <authorList>
            <person name="Goeker M."/>
        </authorList>
    </citation>
    <scope>NUCLEOTIDE SEQUENCE [LARGE SCALE GENOMIC DNA]</scope>
    <source>
        <strain evidence="6 7">DSM 28823</strain>
    </source>
</reference>
<keyword evidence="1" id="KW-0677">Repeat</keyword>
<evidence type="ECO:0000313" key="7">
    <source>
        <dbReference type="Proteomes" id="UP000243525"/>
    </source>
</evidence>
<evidence type="ECO:0000256" key="4">
    <source>
        <dbReference type="SAM" id="Phobius"/>
    </source>
</evidence>
<sequence length="249" mass="28402">MKRFIQLIILLTLSLSLSAQDALQDKANQHYIAGEYEDAIAAYNEILSSNKASAEVYYNLGNSYYKNNQFTQAILNYERAKLLAPNDEDIQFNLDLANQHVVDAIDPLPQVFFIRWWNNITNKFSVDQWARISVVSFILFLVLAGLFFFTPSGLIKRLSFWSGILIVVISIFSFNFAARHKQRITEHNFAIIVQPSVTVKSSPSESGTDLFLIHEGLKVEIRDHLSGWMEIRLSDGNQGWLPANSIERI</sequence>
<dbReference type="Pfam" id="PF00515">
    <property type="entry name" value="TPR_1"/>
    <property type="match status" value="1"/>
</dbReference>
<dbReference type="Proteomes" id="UP000243525">
    <property type="component" value="Unassembled WGS sequence"/>
</dbReference>
<feature type="transmembrane region" description="Helical" evidence="4">
    <location>
        <begin position="129"/>
        <end position="149"/>
    </location>
</feature>
<protein>
    <submittedName>
        <fullName evidence="6">Tetratricopeptide repeat protein</fullName>
    </submittedName>
</protein>
<dbReference type="AlphaFoldDB" id="A0A2T5BXI5"/>
<dbReference type="RefSeq" id="WP_170111432.1">
    <property type="nucleotide sequence ID" value="NZ_OY782574.1"/>
</dbReference>
<keyword evidence="4" id="KW-0812">Transmembrane</keyword>
<dbReference type="PANTHER" id="PTHR44858">
    <property type="entry name" value="TETRATRICOPEPTIDE REPEAT PROTEIN 6"/>
    <property type="match status" value="1"/>
</dbReference>
<dbReference type="InterPro" id="IPR050498">
    <property type="entry name" value="Ycf3"/>
</dbReference>
<keyword evidence="4" id="KW-1133">Transmembrane helix</keyword>
<evidence type="ECO:0000256" key="1">
    <source>
        <dbReference type="ARBA" id="ARBA00022737"/>
    </source>
</evidence>
<keyword evidence="2 3" id="KW-0802">TPR repeat</keyword>
<keyword evidence="5" id="KW-0732">Signal</keyword>
<proteinExistence type="predicted"/>
<evidence type="ECO:0000313" key="6">
    <source>
        <dbReference type="EMBL" id="PTN05584.1"/>
    </source>
</evidence>
<feature type="chain" id="PRO_5015494192" evidence="5">
    <location>
        <begin position="20"/>
        <end position="249"/>
    </location>
</feature>
<dbReference type="SMART" id="SM00028">
    <property type="entry name" value="TPR"/>
    <property type="match status" value="2"/>
</dbReference>